<accession>A0A1X1R7R0</accession>
<sequence>MAFVMFNGSSSEVDEQVARYEKSAVQETADGDDIGARYYTELAACARAHGASGPDMDACGSNAAERMRTARSEKGDAERAAERARIKSKYGG</sequence>
<evidence type="ECO:0000313" key="2">
    <source>
        <dbReference type="EMBL" id="ORV00975.1"/>
    </source>
</evidence>
<dbReference type="AlphaFoldDB" id="A0A1X1R7R0"/>
<feature type="compositionally biased region" description="Basic and acidic residues" evidence="1">
    <location>
        <begin position="65"/>
        <end position="85"/>
    </location>
</feature>
<keyword evidence="3" id="KW-1185">Reference proteome</keyword>
<protein>
    <submittedName>
        <fullName evidence="2">Uncharacterized protein</fullName>
    </submittedName>
</protein>
<dbReference type="Proteomes" id="UP000193484">
    <property type="component" value="Unassembled WGS sequence"/>
</dbReference>
<name>A0A1X1R7R0_MYCFA</name>
<comment type="caution">
    <text evidence="2">The sequence shown here is derived from an EMBL/GenBank/DDBJ whole genome shotgun (WGS) entry which is preliminary data.</text>
</comment>
<gene>
    <name evidence="2" type="ORF">AWC04_14985</name>
</gene>
<reference evidence="2 3" key="1">
    <citation type="submission" date="2016-01" db="EMBL/GenBank/DDBJ databases">
        <title>The new phylogeny of the genus Mycobacterium.</title>
        <authorList>
            <person name="Tarcisio F."/>
            <person name="Conor M."/>
            <person name="Antonella G."/>
            <person name="Elisabetta G."/>
            <person name="Giulia F.S."/>
            <person name="Sara T."/>
            <person name="Anna F."/>
            <person name="Clotilde B."/>
            <person name="Roberto B."/>
            <person name="Veronica D.S."/>
            <person name="Fabio R."/>
            <person name="Monica P."/>
            <person name="Olivier J."/>
            <person name="Enrico T."/>
            <person name="Nicola S."/>
        </authorList>
    </citation>
    <scope>NUCLEOTIDE SEQUENCE [LARGE SCALE GENOMIC DNA]</scope>
    <source>
        <strain evidence="2 3">DSM 44179</strain>
    </source>
</reference>
<dbReference type="EMBL" id="LQOJ01000048">
    <property type="protein sequence ID" value="ORV00975.1"/>
    <property type="molecule type" value="Genomic_DNA"/>
</dbReference>
<dbReference type="STRING" id="1793.AWC04_14985"/>
<feature type="region of interest" description="Disordered" evidence="1">
    <location>
        <begin position="50"/>
        <end position="92"/>
    </location>
</feature>
<organism evidence="2 3">
    <name type="scientific">Mycolicibacterium fallax</name>
    <name type="common">Mycobacterium fallax</name>
    <dbReference type="NCBI Taxonomy" id="1793"/>
    <lineage>
        <taxon>Bacteria</taxon>
        <taxon>Bacillati</taxon>
        <taxon>Actinomycetota</taxon>
        <taxon>Actinomycetes</taxon>
        <taxon>Mycobacteriales</taxon>
        <taxon>Mycobacteriaceae</taxon>
        <taxon>Mycolicibacterium</taxon>
    </lineage>
</organism>
<proteinExistence type="predicted"/>
<evidence type="ECO:0000256" key="1">
    <source>
        <dbReference type="SAM" id="MobiDB-lite"/>
    </source>
</evidence>
<evidence type="ECO:0000313" key="3">
    <source>
        <dbReference type="Proteomes" id="UP000193484"/>
    </source>
</evidence>